<proteinExistence type="predicted"/>
<organism evidence="1 2">
    <name type="scientific">Bagarius yarrelli</name>
    <name type="common">Goonch</name>
    <name type="synonym">Bagrus yarrelli</name>
    <dbReference type="NCBI Taxonomy" id="175774"/>
    <lineage>
        <taxon>Eukaryota</taxon>
        <taxon>Metazoa</taxon>
        <taxon>Chordata</taxon>
        <taxon>Craniata</taxon>
        <taxon>Vertebrata</taxon>
        <taxon>Euteleostomi</taxon>
        <taxon>Actinopterygii</taxon>
        <taxon>Neopterygii</taxon>
        <taxon>Teleostei</taxon>
        <taxon>Ostariophysi</taxon>
        <taxon>Siluriformes</taxon>
        <taxon>Sisoridae</taxon>
        <taxon>Sisorinae</taxon>
        <taxon>Bagarius</taxon>
    </lineage>
</organism>
<comment type="caution">
    <text evidence="1">The sequence shown here is derived from an EMBL/GenBank/DDBJ whole genome shotgun (WGS) entry which is preliminary data.</text>
</comment>
<accession>A0A556VTU0</accession>
<evidence type="ECO:0000313" key="2">
    <source>
        <dbReference type="Proteomes" id="UP000319801"/>
    </source>
</evidence>
<gene>
    <name evidence="1" type="ORF">Baya_15860</name>
</gene>
<evidence type="ECO:0000313" key="1">
    <source>
        <dbReference type="EMBL" id="TTN83885.1"/>
    </source>
</evidence>
<dbReference type="Proteomes" id="UP000319801">
    <property type="component" value="Unassembled WGS sequence"/>
</dbReference>
<dbReference type="EMBL" id="VCAZ01000249">
    <property type="protein sequence ID" value="TTN83885.1"/>
    <property type="molecule type" value="Genomic_DNA"/>
</dbReference>
<protein>
    <submittedName>
        <fullName evidence="1">Uncharacterized protein</fullName>
    </submittedName>
</protein>
<name>A0A556VTU0_BAGYA</name>
<dbReference type="AlphaFoldDB" id="A0A556VTU0"/>
<keyword evidence="2" id="KW-1185">Reference proteome</keyword>
<reference evidence="1 2" key="1">
    <citation type="journal article" date="2019" name="Genome Biol. Evol.">
        <title>Whole-Genome Sequencing of the Giant Devil Catfish, Bagarius yarrelli.</title>
        <authorList>
            <person name="Jiang W."/>
            <person name="Lv Y."/>
            <person name="Cheng L."/>
            <person name="Yang K."/>
            <person name="Chao B."/>
            <person name="Wang X."/>
            <person name="Li Y."/>
            <person name="Pan X."/>
            <person name="You X."/>
            <person name="Zhang Y."/>
            <person name="Yang J."/>
            <person name="Li J."/>
            <person name="Zhang X."/>
            <person name="Liu S."/>
            <person name="Sun C."/>
            <person name="Yang J."/>
            <person name="Shi Q."/>
        </authorList>
    </citation>
    <scope>NUCLEOTIDE SEQUENCE [LARGE SCALE GENOMIC DNA]</scope>
    <source>
        <strain evidence="1">JWS20170419001</strain>
        <tissue evidence="1">Muscle</tissue>
    </source>
</reference>
<sequence length="96" mass="10587">MDEGFVTGSSAKRLIFSLLRKLGRPVPLSRSSVETLDVRVSPAGAERREVMMMRDRCKMRDGSSVKVDQVEGVGFPYSKRAEIGSRLSVNASRQIG</sequence>